<keyword evidence="5" id="KW-0378">Hydrolase</keyword>
<gene>
    <name evidence="12" type="ORF">CH339_02305</name>
</gene>
<evidence type="ECO:0000313" key="13">
    <source>
        <dbReference type="Proteomes" id="UP000249299"/>
    </source>
</evidence>
<dbReference type="CDD" id="cd16913">
    <property type="entry name" value="YkuD_like"/>
    <property type="match status" value="1"/>
</dbReference>
<feature type="active site" description="Proton donor/acceptor" evidence="9">
    <location>
        <position position="222"/>
    </location>
</feature>
<evidence type="ECO:0000256" key="3">
    <source>
        <dbReference type="ARBA" id="ARBA00022676"/>
    </source>
</evidence>
<sequence>MSCRIASTGARPTGDQARSPVPHHDSVRSLTEPREAVAAPASPARRVFLTGSASAAGLLLAGCAIRPPRQEGPTAVELAERNAAMMYRAMPEEPFPIPAVDLKKVDPRYYRTTVPDPTGAPPGTVYVDTANFYLYLVEENGMARRYGVGLGRAGFAWSGRARIAWKKEWPTWTPPDEMIARQPELAPYSADNGGMPPGLGNPLGARALYIFQGKVDTLYRIHGTAEAWSIGRAVSSGCVRLLNQDVIDLYDRVPPDTPIIVA</sequence>
<evidence type="ECO:0000256" key="10">
    <source>
        <dbReference type="SAM" id="MobiDB-lite"/>
    </source>
</evidence>
<dbReference type="GO" id="GO:0071972">
    <property type="term" value="F:peptidoglycan L,D-transpeptidase activity"/>
    <property type="evidence" value="ECO:0007669"/>
    <property type="project" value="TreeGrafter"/>
</dbReference>
<keyword evidence="6 9" id="KW-0133">Cell shape</keyword>
<feature type="region of interest" description="Disordered" evidence="10">
    <location>
        <begin position="1"/>
        <end position="41"/>
    </location>
</feature>
<proteinExistence type="inferred from homology"/>
<dbReference type="GO" id="GO:0005576">
    <property type="term" value="C:extracellular region"/>
    <property type="evidence" value="ECO:0007669"/>
    <property type="project" value="TreeGrafter"/>
</dbReference>
<comment type="similarity">
    <text evidence="2">Belongs to the YkuD family.</text>
</comment>
<dbReference type="InterPro" id="IPR050979">
    <property type="entry name" value="LD-transpeptidase"/>
</dbReference>
<evidence type="ECO:0000256" key="6">
    <source>
        <dbReference type="ARBA" id="ARBA00022960"/>
    </source>
</evidence>
<organism evidence="12 13">
    <name type="scientific">Rhodobium orientis</name>
    <dbReference type="NCBI Taxonomy" id="34017"/>
    <lineage>
        <taxon>Bacteria</taxon>
        <taxon>Pseudomonadati</taxon>
        <taxon>Pseudomonadota</taxon>
        <taxon>Alphaproteobacteria</taxon>
        <taxon>Hyphomicrobiales</taxon>
        <taxon>Rhodobiaceae</taxon>
        <taxon>Rhodobium</taxon>
    </lineage>
</organism>
<evidence type="ECO:0000259" key="11">
    <source>
        <dbReference type="PROSITE" id="PS52029"/>
    </source>
</evidence>
<keyword evidence="13" id="KW-1185">Reference proteome</keyword>
<comment type="pathway">
    <text evidence="1 9">Cell wall biogenesis; peptidoglycan biosynthesis.</text>
</comment>
<dbReference type="FunFam" id="2.40.440.10:FF:000002">
    <property type="entry name" value="L,D-transpeptidase ErfK/SrfK"/>
    <property type="match status" value="1"/>
</dbReference>
<evidence type="ECO:0000256" key="8">
    <source>
        <dbReference type="ARBA" id="ARBA00023316"/>
    </source>
</evidence>
<evidence type="ECO:0000256" key="7">
    <source>
        <dbReference type="ARBA" id="ARBA00022984"/>
    </source>
</evidence>
<evidence type="ECO:0000256" key="1">
    <source>
        <dbReference type="ARBA" id="ARBA00004752"/>
    </source>
</evidence>
<keyword evidence="4" id="KW-0808">Transferase</keyword>
<dbReference type="PROSITE" id="PS52029">
    <property type="entry name" value="LD_TPASE"/>
    <property type="match status" value="1"/>
</dbReference>
<dbReference type="InterPro" id="IPR038063">
    <property type="entry name" value="Transpep_catalytic_dom"/>
</dbReference>
<dbReference type="EMBL" id="NPEV01000003">
    <property type="protein sequence ID" value="RAI29503.1"/>
    <property type="molecule type" value="Genomic_DNA"/>
</dbReference>
<reference evidence="12 13" key="1">
    <citation type="submission" date="2017-07" db="EMBL/GenBank/DDBJ databases">
        <title>Draft Genome Sequences of Select Purple Nonsulfur Bacteria.</title>
        <authorList>
            <person name="Lasarre B."/>
            <person name="Mckinlay J.B."/>
        </authorList>
    </citation>
    <scope>NUCLEOTIDE SEQUENCE [LARGE SCALE GENOMIC DNA]</scope>
    <source>
        <strain evidence="12 13">DSM 11290</strain>
    </source>
</reference>
<comment type="caution">
    <text evidence="12">The sequence shown here is derived from an EMBL/GenBank/DDBJ whole genome shotgun (WGS) entry which is preliminary data.</text>
</comment>
<dbReference type="GO" id="GO:0018104">
    <property type="term" value="P:peptidoglycan-protein cross-linking"/>
    <property type="evidence" value="ECO:0007669"/>
    <property type="project" value="TreeGrafter"/>
</dbReference>
<dbReference type="Proteomes" id="UP000249299">
    <property type="component" value="Unassembled WGS sequence"/>
</dbReference>
<dbReference type="GO" id="GO:0008360">
    <property type="term" value="P:regulation of cell shape"/>
    <property type="evidence" value="ECO:0007669"/>
    <property type="project" value="UniProtKB-UniRule"/>
</dbReference>
<evidence type="ECO:0000256" key="2">
    <source>
        <dbReference type="ARBA" id="ARBA00005992"/>
    </source>
</evidence>
<dbReference type="OrthoDB" id="8402157at2"/>
<dbReference type="InterPro" id="IPR005490">
    <property type="entry name" value="LD_TPept_cat_dom"/>
</dbReference>
<evidence type="ECO:0000313" key="12">
    <source>
        <dbReference type="EMBL" id="RAI29503.1"/>
    </source>
</evidence>
<dbReference type="UniPathway" id="UPA00219"/>
<feature type="compositionally biased region" description="Basic and acidic residues" evidence="10">
    <location>
        <begin position="22"/>
        <end position="35"/>
    </location>
</feature>
<accession>A0A327JVL5</accession>
<evidence type="ECO:0000256" key="5">
    <source>
        <dbReference type="ARBA" id="ARBA00022801"/>
    </source>
</evidence>
<dbReference type="GO" id="GO:0071555">
    <property type="term" value="P:cell wall organization"/>
    <property type="evidence" value="ECO:0007669"/>
    <property type="project" value="UniProtKB-UniRule"/>
</dbReference>
<keyword evidence="7 9" id="KW-0573">Peptidoglycan synthesis</keyword>
<dbReference type="PANTHER" id="PTHR30582">
    <property type="entry name" value="L,D-TRANSPEPTIDASE"/>
    <property type="match status" value="1"/>
</dbReference>
<dbReference type="Gene3D" id="2.40.440.10">
    <property type="entry name" value="L,D-transpeptidase catalytic domain-like"/>
    <property type="match status" value="1"/>
</dbReference>
<dbReference type="Pfam" id="PF03734">
    <property type="entry name" value="YkuD"/>
    <property type="match status" value="1"/>
</dbReference>
<dbReference type="RefSeq" id="WP_111432666.1">
    <property type="nucleotide sequence ID" value="NZ_JACIGG010000012.1"/>
</dbReference>
<dbReference type="GO" id="GO:0016757">
    <property type="term" value="F:glycosyltransferase activity"/>
    <property type="evidence" value="ECO:0007669"/>
    <property type="project" value="UniProtKB-KW"/>
</dbReference>
<evidence type="ECO:0000256" key="4">
    <source>
        <dbReference type="ARBA" id="ARBA00022679"/>
    </source>
</evidence>
<dbReference type="SUPFAM" id="SSF141523">
    <property type="entry name" value="L,D-transpeptidase catalytic domain-like"/>
    <property type="match status" value="1"/>
</dbReference>
<evidence type="ECO:0000256" key="9">
    <source>
        <dbReference type="PROSITE-ProRule" id="PRU01373"/>
    </source>
</evidence>
<feature type="domain" description="L,D-TPase catalytic" evidence="11">
    <location>
        <begin position="123"/>
        <end position="262"/>
    </location>
</feature>
<protein>
    <submittedName>
        <fullName evidence="12">L,D-transpeptidase</fullName>
    </submittedName>
</protein>
<name>A0A327JVL5_9HYPH</name>
<feature type="active site" description="Nucleophile" evidence="9">
    <location>
        <position position="238"/>
    </location>
</feature>
<dbReference type="PANTHER" id="PTHR30582:SF24">
    <property type="entry name" value="L,D-TRANSPEPTIDASE ERFK_SRFK-RELATED"/>
    <property type="match status" value="1"/>
</dbReference>
<keyword evidence="3" id="KW-0328">Glycosyltransferase</keyword>
<dbReference type="AlphaFoldDB" id="A0A327JVL5"/>
<keyword evidence="8 9" id="KW-0961">Cell wall biogenesis/degradation</keyword>